<dbReference type="GO" id="GO:0006351">
    <property type="term" value="P:DNA-templated transcription"/>
    <property type="evidence" value="ECO:0007669"/>
    <property type="project" value="InterPro"/>
</dbReference>
<evidence type="ECO:0000256" key="4">
    <source>
        <dbReference type="ARBA" id="ARBA00022679"/>
    </source>
</evidence>
<dbReference type="EMBL" id="UOGD01000323">
    <property type="protein sequence ID" value="VAX26116.1"/>
    <property type="molecule type" value="Genomic_DNA"/>
</dbReference>
<keyword evidence="5 8" id="KW-0548">Nucleotidyltransferase</keyword>
<dbReference type="GO" id="GO:0003677">
    <property type="term" value="F:DNA binding"/>
    <property type="evidence" value="ECO:0007669"/>
    <property type="project" value="InterPro"/>
</dbReference>
<evidence type="ECO:0000256" key="7">
    <source>
        <dbReference type="ARBA" id="ARBA00048552"/>
    </source>
</evidence>
<evidence type="ECO:0000256" key="1">
    <source>
        <dbReference type="ARBA" id="ARBA00006711"/>
    </source>
</evidence>
<proteinExistence type="inferred from homology"/>
<comment type="catalytic activity">
    <reaction evidence="7">
        <text>RNA(n) + a ribonucleoside 5'-triphosphate = RNA(n+1) + diphosphate</text>
        <dbReference type="Rhea" id="RHEA:21248"/>
        <dbReference type="Rhea" id="RHEA-COMP:14527"/>
        <dbReference type="Rhea" id="RHEA-COMP:17342"/>
        <dbReference type="ChEBI" id="CHEBI:33019"/>
        <dbReference type="ChEBI" id="CHEBI:61557"/>
        <dbReference type="ChEBI" id="CHEBI:140395"/>
        <dbReference type="EC" id="2.7.7.6"/>
    </reaction>
</comment>
<sequence>MPIKPINMKKLEEHTSNIYEAVVVAARRARQINDENRLEFNTLLSTMIPTIEDEFEERGNPDQERISLEFEKREKSHLRALHELIDGKLKFRYRDKSEIFSE</sequence>
<keyword evidence="3 8" id="KW-0240">DNA-directed RNA polymerase</keyword>
<dbReference type="SMART" id="SM01409">
    <property type="entry name" value="RNA_pol_Rpb6"/>
    <property type="match status" value="1"/>
</dbReference>
<dbReference type="NCBIfam" id="TIGR00690">
    <property type="entry name" value="rpoZ"/>
    <property type="match status" value="1"/>
</dbReference>
<keyword evidence="6" id="KW-0804">Transcription</keyword>
<evidence type="ECO:0000256" key="2">
    <source>
        <dbReference type="ARBA" id="ARBA00012418"/>
    </source>
</evidence>
<dbReference type="GO" id="GO:0003899">
    <property type="term" value="F:DNA-directed RNA polymerase activity"/>
    <property type="evidence" value="ECO:0007669"/>
    <property type="project" value="UniProtKB-EC"/>
</dbReference>
<dbReference type="GO" id="GO:0000428">
    <property type="term" value="C:DNA-directed RNA polymerase complex"/>
    <property type="evidence" value="ECO:0007669"/>
    <property type="project" value="UniProtKB-KW"/>
</dbReference>
<dbReference type="InterPro" id="IPR003716">
    <property type="entry name" value="DNA-dir_RNA_pol_omega"/>
</dbReference>
<reference evidence="8" key="1">
    <citation type="submission" date="2018-06" db="EMBL/GenBank/DDBJ databases">
        <authorList>
            <person name="Zhirakovskaya E."/>
        </authorList>
    </citation>
    <scope>NUCLEOTIDE SEQUENCE</scope>
</reference>
<dbReference type="SUPFAM" id="SSF63562">
    <property type="entry name" value="RPB6/omega subunit-like"/>
    <property type="match status" value="1"/>
</dbReference>
<dbReference type="InterPro" id="IPR036161">
    <property type="entry name" value="RPB6/omega-like_sf"/>
</dbReference>
<comment type="similarity">
    <text evidence="1">Belongs to the RNA polymerase subunit omega family.</text>
</comment>
<dbReference type="InterPro" id="IPR006110">
    <property type="entry name" value="Pol_omega/Rpo6/RPB6"/>
</dbReference>
<dbReference type="AlphaFoldDB" id="A0A3B1C6G8"/>
<dbReference type="HAMAP" id="MF_00366">
    <property type="entry name" value="RNApol_bact_RpoZ"/>
    <property type="match status" value="1"/>
</dbReference>
<evidence type="ECO:0000256" key="6">
    <source>
        <dbReference type="ARBA" id="ARBA00023163"/>
    </source>
</evidence>
<name>A0A3B1C6G8_9ZZZZ</name>
<accession>A0A3B1C6G8</accession>
<organism evidence="8">
    <name type="scientific">hydrothermal vent metagenome</name>
    <dbReference type="NCBI Taxonomy" id="652676"/>
    <lineage>
        <taxon>unclassified sequences</taxon>
        <taxon>metagenomes</taxon>
        <taxon>ecological metagenomes</taxon>
    </lineage>
</organism>
<keyword evidence="4 8" id="KW-0808">Transferase</keyword>
<dbReference type="Pfam" id="PF01192">
    <property type="entry name" value="RNA_pol_Rpb6"/>
    <property type="match status" value="1"/>
</dbReference>
<evidence type="ECO:0000256" key="5">
    <source>
        <dbReference type="ARBA" id="ARBA00022695"/>
    </source>
</evidence>
<dbReference type="EC" id="2.7.7.6" evidence="2"/>
<dbReference type="Gene3D" id="3.90.940.10">
    <property type="match status" value="1"/>
</dbReference>
<protein>
    <recommendedName>
        <fullName evidence="2">DNA-directed RNA polymerase</fullName>
        <ecNumber evidence="2">2.7.7.6</ecNumber>
    </recommendedName>
</protein>
<evidence type="ECO:0000313" key="8">
    <source>
        <dbReference type="EMBL" id="VAX26116.1"/>
    </source>
</evidence>
<gene>
    <name evidence="8" type="ORF">MNBD_IGNAVI01-865</name>
</gene>
<evidence type="ECO:0000256" key="3">
    <source>
        <dbReference type="ARBA" id="ARBA00022478"/>
    </source>
</evidence>